<protein>
    <recommendedName>
        <fullName evidence="6">Holliday junction branch migration complex subunit RuvA</fullName>
    </recommendedName>
</protein>
<dbReference type="GO" id="GO:0048476">
    <property type="term" value="C:Holliday junction resolvase complex"/>
    <property type="evidence" value="ECO:0007669"/>
    <property type="project" value="UniProtKB-UniRule"/>
</dbReference>
<sequence>MITQIRGKLVEKNPTYAVVDCNGVGYLMHISLNTYSSLPNDEYVLLYTHLSIREDAHTLYGFSTKIEREVFRLLTSVSGVGPSTARTMLSSMTSEEVSQAIASENVKLIQTVKGIGAKTAQRVIVDLKDKVLKTFDIDEVSVVQNNTNKEEALSALEVLGFARKQADKVIGNILKETPDASVEKLIKQALKNL</sequence>
<keyword evidence="4 6" id="KW-0233">DNA recombination</keyword>
<evidence type="ECO:0000313" key="9">
    <source>
        <dbReference type="EMBL" id="PHN97869.1"/>
    </source>
</evidence>
<dbReference type="CDD" id="cd14332">
    <property type="entry name" value="UBA_RuvA_C"/>
    <property type="match status" value="1"/>
</dbReference>
<dbReference type="SMART" id="SM00278">
    <property type="entry name" value="HhH1"/>
    <property type="match status" value="2"/>
</dbReference>
<dbReference type="NCBIfam" id="TIGR00084">
    <property type="entry name" value="ruvA"/>
    <property type="match status" value="1"/>
</dbReference>
<dbReference type="RefSeq" id="WP_099214777.1">
    <property type="nucleotide sequence ID" value="NZ_JAUYVU010000001.1"/>
</dbReference>
<keyword evidence="3 6" id="KW-0238">DNA-binding</keyword>
<evidence type="ECO:0000313" key="11">
    <source>
        <dbReference type="Proteomes" id="UP001242342"/>
    </source>
</evidence>
<comment type="domain">
    <text evidence="6">Has three domains with a flexible linker between the domains II and III and assumes an 'L' shape. Domain III is highly mobile and contacts RuvB.</text>
</comment>
<feature type="domain" description="Helix-hairpin-helix DNA-binding motif class 1" evidence="7">
    <location>
        <begin position="107"/>
        <end position="126"/>
    </location>
</feature>
<dbReference type="Proteomes" id="UP000222163">
    <property type="component" value="Unassembled WGS sequence"/>
</dbReference>
<dbReference type="GO" id="GO:0009379">
    <property type="term" value="C:Holliday junction helicase complex"/>
    <property type="evidence" value="ECO:0007669"/>
    <property type="project" value="InterPro"/>
</dbReference>
<dbReference type="AlphaFoldDB" id="A0A2G1BVI9"/>
<keyword evidence="5 6" id="KW-0234">DNA repair</keyword>
<dbReference type="Gene3D" id="1.10.8.10">
    <property type="entry name" value="DNA helicase RuvA subunit, C-terminal domain"/>
    <property type="match status" value="1"/>
</dbReference>
<evidence type="ECO:0000313" key="10">
    <source>
        <dbReference type="Proteomes" id="UP000222163"/>
    </source>
</evidence>
<evidence type="ECO:0000256" key="3">
    <source>
        <dbReference type="ARBA" id="ARBA00023125"/>
    </source>
</evidence>
<dbReference type="GO" id="GO:0005524">
    <property type="term" value="F:ATP binding"/>
    <property type="evidence" value="ECO:0007669"/>
    <property type="project" value="InterPro"/>
</dbReference>
<dbReference type="Pfam" id="PF07499">
    <property type="entry name" value="RuvA_C"/>
    <property type="match status" value="1"/>
</dbReference>
<keyword evidence="2 6" id="KW-0227">DNA damage</keyword>
<dbReference type="GO" id="GO:0000400">
    <property type="term" value="F:four-way junction DNA binding"/>
    <property type="evidence" value="ECO:0007669"/>
    <property type="project" value="UniProtKB-UniRule"/>
</dbReference>
<dbReference type="InterPro" id="IPR012340">
    <property type="entry name" value="NA-bd_OB-fold"/>
</dbReference>
<evidence type="ECO:0000256" key="5">
    <source>
        <dbReference type="ARBA" id="ARBA00023204"/>
    </source>
</evidence>
<dbReference type="InterPro" id="IPR013849">
    <property type="entry name" value="DNA_helicase_Holl-junc_RuvA_I"/>
</dbReference>
<comment type="subcellular location">
    <subcellularLocation>
        <location evidence="6">Cytoplasm</location>
    </subcellularLocation>
</comment>
<dbReference type="SUPFAM" id="SSF46929">
    <property type="entry name" value="DNA helicase RuvA subunit, C-terminal domain"/>
    <property type="match status" value="1"/>
</dbReference>
<comment type="caution">
    <text evidence="9">The sequence shown here is derived from an EMBL/GenBank/DDBJ whole genome shotgun (WGS) entry which is preliminary data.</text>
</comment>
<accession>A0A2G1BVI9</accession>
<dbReference type="GO" id="GO:0005737">
    <property type="term" value="C:cytoplasm"/>
    <property type="evidence" value="ECO:0007669"/>
    <property type="project" value="UniProtKB-SubCell"/>
</dbReference>
<keyword evidence="1 6" id="KW-0963">Cytoplasm</keyword>
<dbReference type="GO" id="GO:0016787">
    <property type="term" value="F:hydrolase activity"/>
    <property type="evidence" value="ECO:0007669"/>
    <property type="project" value="UniProtKB-KW"/>
</dbReference>
<dbReference type="GO" id="GO:0006310">
    <property type="term" value="P:DNA recombination"/>
    <property type="evidence" value="ECO:0007669"/>
    <property type="project" value="UniProtKB-UniRule"/>
</dbReference>
<accession>A0A497Z7P4</accession>
<evidence type="ECO:0000259" key="7">
    <source>
        <dbReference type="SMART" id="SM00278"/>
    </source>
</evidence>
<organism evidence="9 10">
    <name type="scientific">Tenacibaculum discolor</name>
    <dbReference type="NCBI Taxonomy" id="361581"/>
    <lineage>
        <taxon>Bacteria</taxon>
        <taxon>Pseudomonadati</taxon>
        <taxon>Bacteroidota</taxon>
        <taxon>Flavobacteriia</taxon>
        <taxon>Flavobacteriales</taxon>
        <taxon>Flavobacteriaceae</taxon>
        <taxon>Tenacibaculum</taxon>
    </lineage>
</organism>
<evidence type="ECO:0000256" key="2">
    <source>
        <dbReference type="ARBA" id="ARBA00022763"/>
    </source>
</evidence>
<dbReference type="Gene3D" id="1.10.150.20">
    <property type="entry name" value="5' to 3' exonuclease, C-terminal subdomain"/>
    <property type="match status" value="1"/>
</dbReference>
<dbReference type="InterPro" id="IPR011114">
    <property type="entry name" value="RuvA_C"/>
</dbReference>
<evidence type="ECO:0000256" key="4">
    <source>
        <dbReference type="ARBA" id="ARBA00023172"/>
    </source>
</evidence>
<dbReference type="Pfam" id="PF14520">
    <property type="entry name" value="HHH_5"/>
    <property type="match status" value="1"/>
</dbReference>
<dbReference type="Gene3D" id="2.40.50.140">
    <property type="entry name" value="Nucleic acid-binding proteins"/>
    <property type="match status" value="1"/>
</dbReference>
<dbReference type="SUPFAM" id="SSF47781">
    <property type="entry name" value="RuvA domain 2-like"/>
    <property type="match status" value="1"/>
</dbReference>
<dbReference type="InterPro" id="IPR010994">
    <property type="entry name" value="RuvA_2-like"/>
</dbReference>
<comment type="function">
    <text evidence="6">The RuvA-RuvB-RuvC complex processes Holliday junction (HJ) DNA during genetic recombination and DNA repair, while the RuvA-RuvB complex plays an important role in the rescue of blocked DNA replication forks via replication fork reversal (RFR). RuvA specifically binds to HJ cruciform DNA, conferring on it an open structure. The RuvB hexamer acts as an ATP-dependent pump, pulling dsDNA into and through the RuvAB complex. HJ branch migration allows RuvC to scan DNA until it finds its consensus sequence, where it cleaves and resolves the cruciform DNA.</text>
</comment>
<feature type="region of interest" description="Domain III" evidence="6">
    <location>
        <begin position="144"/>
        <end position="193"/>
    </location>
</feature>
<dbReference type="InterPro" id="IPR000085">
    <property type="entry name" value="RuvA"/>
</dbReference>
<keyword evidence="8" id="KW-0378">Hydrolase</keyword>
<evidence type="ECO:0000256" key="1">
    <source>
        <dbReference type="ARBA" id="ARBA00022490"/>
    </source>
</evidence>
<dbReference type="GO" id="GO:0006281">
    <property type="term" value="P:DNA repair"/>
    <property type="evidence" value="ECO:0007669"/>
    <property type="project" value="UniProtKB-UniRule"/>
</dbReference>
<reference evidence="9 10" key="1">
    <citation type="journal article" date="2016" name="Nat. Commun.">
        <title>Microbial interactions lead to rapid micro-scale successions on model marine particles.</title>
        <authorList>
            <person name="Datta M.S."/>
            <person name="Sliwerska E."/>
            <person name="Gore J."/>
            <person name="Polz M.F."/>
            <person name="Cordero O.X."/>
        </authorList>
    </citation>
    <scope>NUCLEOTIDE SEQUENCE [LARGE SCALE GENOMIC DNA]</scope>
    <source>
        <strain evidence="9 10">4G03</strain>
    </source>
</reference>
<dbReference type="EMBL" id="JAUYVU010000001">
    <property type="protein sequence ID" value="MDP2539901.1"/>
    <property type="molecule type" value="Genomic_DNA"/>
</dbReference>
<dbReference type="Proteomes" id="UP001242342">
    <property type="component" value="Unassembled WGS sequence"/>
</dbReference>
<feature type="domain" description="Helix-hairpin-helix DNA-binding motif class 1" evidence="7">
    <location>
        <begin position="72"/>
        <end position="91"/>
    </location>
</feature>
<keyword evidence="11" id="KW-1185">Reference proteome</keyword>
<dbReference type="SUPFAM" id="SSF50249">
    <property type="entry name" value="Nucleic acid-binding proteins"/>
    <property type="match status" value="1"/>
</dbReference>
<comment type="subunit">
    <text evidence="6">Homotetramer. Forms an RuvA(8)-RuvB(12)-Holliday junction (HJ) complex. HJ DNA is sandwiched between 2 RuvA tetramers; dsDNA enters through RuvA and exits via RuvB. An RuvB hexamer assembles on each DNA strand where it exits the tetramer. Each RuvB hexamer is contacted by two RuvA subunits (via domain III) on 2 adjacent RuvB subunits; this complex drives branch migration. In the full resolvosome a probable DNA-RuvA(4)-RuvB(12)-RuvC(2) complex forms which resolves the HJ.</text>
</comment>
<reference evidence="9" key="2">
    <citation type="submission" date="2017-10" db="EMBL/GenBank/DDBJ databases">
        <authorList>
            <person name="Enke T.N."/>
            <person name="Cordero O.X."/>
        </authorList>
    </citation>
    <scope>NUCLEOTIDE SEQUENCE</scope>
    <source>
        <strain evidence="9">4G03</strain>
    </source>
</reference>
<proteinExistence type="inferred from homology"/>
<evidence type="ECO:0000256" key="6">
    <source>
        <dbReference type="HAMAP-Rule" id="MF_00031"/>
    </source>
</evidence>
<evidence type="ECO:0000313" key="8">
    <source>
        <dbReference type="EMBL" id="MDP2539901.1"/>
    </source>
</evidence>
<comment type="similarity">
    <text evidence="6">Belongs to the RuvA family.</text>
</comment>
<dbReference type="Pfam" id="PF01330">
    <property type="entry name" value="RuvA_N"/>
    <property type="match status" value="1"/>
</dbReference>
<dbReference type="HAMAP" id="MF_00031">
    <property type="entry name" value="DNA_HJ_migration_RuvA"/>
    <property type="match status" value="1"/>
</dbReference>
<name>A0A2G1BVI9_9FLAO</name>
<dbReference type="GO" id="GO:0009378">
    <property type="term" value="F:four-way junction helicase activity"/>
    <property type="evidence" value="ECO:0007669"/>
    <property type="project" value="InterPro"/>
</dbReference>
<dbReference type="EMBL" id="PDUU01000004">
    <property type="protein sequence ID" value="PHN97869.1"/>
    <property type="molecule type" value="Genomic_DNA"/>
</dbReference>
<dbReference type="InterPro" id="IPR003583">
    <property type="entry name" value="Hlx-hairpin-Hlx_DNA-bd_motif"/>
</dbReference>
<gene>
    <name evidence="6 8" type="primary">ruvA</name>
    <name evidence="9" type="ORF">CSC81_05510</name>
    <name evidence="8" type="ORF">Q8W23_00275</name>
</gene>
<dbReference type="InterPro" id="IPR036267">
    <property type="entry name" value="RuvA_C_sf"/>
</dbReference>
<reference evidence="8 11" key="3">
    <citation type="submission" date="2023-07" db="EMBL/GenBank/DDBJ databases">
        <title>Genome content predicts the carbon catabolic preferences of heterotrophic bacteria.</title>
        <authorList>
            <person name="Gralka M."/>
        </authorList>
    </citation>
    <scope>NUCLEOTIDE SEQUENCE [LARGE SCALE GENOMIC DNA]</scope>
    <source>
        <strain evidence="8 11">4G03</strain>
    </source>
</reference>
<comment type="caution">
    <text evidence="6">Lacks conserved residue(s) required for the propagation of feature annotation.</text>
</comment>